<dbReference type="OrthoDB" id="101984at2157"/>
<proteinExistence type="predicted"/>
<keyword evidence="1" id="KW-0812">Transmembrane</keyword>
<dbReference type="eggNOG" id="arCOG06599">
    <property type="taxonomic scope" value="Archaea"/>
</dbReference>
<keyword evidence="1" id="KW-1133">Transmembrane helix</keyword>
<gene>
    <name evidence="2" type="ordered locus">MmarC6_0714</name>
</gene>
<dbReference type="AlphaFoldDB" id="A9A858"/>
<dbReference type="HOGENOM" id="CLU_975258_0_0_2"/>
<evidence type="ECO:0000256" key="1">
    <source>
        <dbReference type="SAM" id="Phobius"/>
    </source>
</evidence>
<reference evidence="2" key="1">
    <citation type="submission" date="2007-10" db="EMBL/GenBank/DDBJ databases">
        <title>Complete sequence of Methanococcus maripaludis C6.</title>
        <authorList>
            <consortium name="US DOE Joint Genome Institute"/>
            <person name="Copeland A."/>
            <person name="Lucas S."/>
            <person name="Lapidus A."/>
            <person name="Barry K."/>
            <person name="Glavina del Rio T."/>
            <person name="Dalin E."/>
            <person name="Tice H."/>
            <person name="Pitluck S."/>
            <person name="Clum A."/>
            <person name="Schmutz J."/>
            <person name="Larimer F."/>
            <person name="Land M."/>
            <person name="Hauser L."/>
            <person name="Kyrpides N."/>
            <person name="Mikhailova N."/>
            <person name="Sieprawska-Lupa M."/>
            <person name="Whitman W.B."/>
            <person name="Richardson P."/>
        </authorList>
    </citation>
    <scope>NUCLEOTIDE SEQUENCE [LARGE SCALE GENOMIC DNA]</scope>
    <source>
        <strain evidence="2">C6</strain>
    </source>
</reference>
<organism evidence="2">
    <name type="scientific">Methanococcus maripaludis (strain C6 / ATCC BAA-1332)</name>
    <dbReference type="NCBI Taxonomy" id="444158"/>
    <lineage>
        <taxon>Archaea</taxon>
        <taxon>Methanobacteriati</taxon>
        <taxon>Methanobacteriota</taxon>
        <taxon>Methanomada group</taxon>
        <taxon>Methanococci</taxon>
        <taxon>Methanococcales</taxon>
        <taxon>Methanococcaceae</taxon>
        <taxon>Methanococcus</taxon>
    </lineage>
</organism>
<keyword evidence="1" id="KW-0472">Membrane</keyword>
<accession>A9A858</accession>
<dbReference type="EMBL" id="CP000867">
    <property type="protein sequence ID" value="ABX01531.1"/>
    <property type="molecule type" value="Genomic_DNA"/>
</dbReference>
<feature type="transmembrane region" description="Helical" evidence="1">
    <location>
        <begin position="12"/>
        <end position="34"/>
    </location>
</feature>
<evidence type="ECO:0000313" key="2">
    <source>
        <dbReference type="EMBL" id="ABX01531.1"/>
    </source>
</evidence>
<dbReference type="STRING" id="444158.MmarC6_0714"/>
<protein>
    <submittedName>
        <fullName evidence="2">Uncharacterized protein</fullName>
    </submittedName>
</protein>
<name>A9A858_METM6</name>
<dbReference type="KEGG" id="mmx:MmarC6_0714"/>
<sequence>MTLKSKLCSKKGYIFTYEAVAVVILFVAVFYMGYFTFTHVNLTNQEQKRDLERFEKANLISDMIFKDYLFPSEYYRDDYHEFLEDVAVRHYGFKKIPGSYDPLIVYTTSGTLNYYIEAEGYNSSAIGLANTNVTVAISNTNPDYSLRNIYVKEKNLYVPTLLDCFEANQTSQNISEGEILYFAINGSSKIDSINVSSDSDTDATFLVNNVPYKLSLSSTEKTSEFEKVLNTYNETSFRSNEIKVLAIQESSLENITVNIYCNDTSSIYILKIKPYNVTLKVDMAQ</sequence>